<dbReference type="EMBL" id="UINC01104286">
    <property type="protein sequence ID" value="SVC67320.1"/>
    <property type="molecule type" value="Genomic_DNA"/>
</dbReference>
<name>A0A382P378_9ZZZZ</name>
<protein>
    <submittedName>
        <fullName evidence="1">Uncharacterized protein</fullName>
    </submittedName>
</protein>
<feature type="non-terminal residue" evidence="1">
    <location>
        <position position="56"/>
    </location>
</feature>
<sequence>MKLRDDQAQLKQEMLIFERGGSGRVGCTFPRLDVPEVDPVEAWGEDAVRGEIAGFP</sequence>
<gene>
    <name evidence="1" type="ORF">METZ01_LOCUS320174</name>
</gene>
<dbReference type="AlphaFoldDB" id="A0A382P378"/>
<accession>A0A382P378</accession>
<proteinExistence type="predicted"/>
<evidence type="ECO:0000313" key="1">
    <source>
        <dbReference type="EMBL" id="SVC67320.1"/>
    </source>
</evidence>
<organism evidence="1">
    <name type="scientific">marine metagenome</name>
    <dbReference type="NCBI Taxonomy" id="408172"/>
    <lineage>
        <taxon>unclassified sequences</taxon>
        <taxon>metagenomes</taxon>
        <taxon>ecological metagenomes</taxon>
    </lineage>
</organism>
<reference evidence="1" key="1">
    <citation type="submission" date="2018-05" db="EMBL/GenBank/DDBJ databases">
        <authorList>
            <person name="Lanie J.A."/>
            <person name="Ng W.-L."/>
            <person name="Kazmierczak K.M."/>
            <person name="Andrzejewski T.M."/>
            <person name="Davidsen T.M."/>
            <person name="Wayne K.J."/>
            <person name="Tettelin H."/>
            <person name="Glass J.I."/>
            <person name="Rusch D."/>
            <person name="Podicherti R."/>
            <person name="Tsui H.-C.T."/>
            <person name="Winkler M.E."/>
        </authorList>
    </citation>
    <scope>NUCLEOTIDE SEQUENCE</scope>
</reference>